<dbReference type="GO" id="GO:0005102">
    <property type="term" value="F:signaling receptor binding"/>
    <property type="evidence" value="ECO:0007669"/>
    <property type="project" value="TreeGrafter"/>
</dbReference>
<dbReference type="EMBL" id="OIVN01003380">
    <property type="protein sequence ID" value="SPD10843.1"/>
    <property type="molecule type" value="Genomic_DNA"/>
</dbReference>
<protein>
    <recommendedName>
        <fullName evidence="1">Peroxisomal membrane protein PEX14</fullName>
    </recommendedName>
    <alternativeName>
        <fullName evidence="1">Peroxin-14</fullName>
    </alternativeName>
</protein>
<sequence length="168" mass="18458">MPWEVSQVHNNSSQTVQSQLSSEGLNSKFQDNGITYQLNGDSSVPWWQRKNDKIIEIENGDELKAGSNGLRTSEQPVQRMWVPPQPPPVAMPEAAEAIRRPKQSVQREQLADDQSVAQSSDVTDELLRITKISESGGAVEVNGVEVNGGSSVLNSSEIQEDEQSIEQS</sequence>
<dbReference type="AlphaFoldDB" id="A0A2N9HGH8"/>
<evidence type="ECO:0000256" key="1">
    <source>
        <dbReference type="RuleBase" id="RU367032"/>
    </source>
</evidence>
<feature type="region of interest" description="Disordered" evidence="2">
    <location>
        <begin position="64"/>
        <end position="120"/>
    </location>
</feature>
<keyword evidence="1" id="KW-0813">Transport</keyword>
<feature type="compositionally biased region" description="Polar residues" evidence="2">
    <location>
        <begin position="7"/>
        <end position="35"/>
    </location>
</feature>
<evidence type="ECO:0000256" key="2">
    <source>
        <dbReference type="SAM" id="MobiDB-lite"/>
    </source>
</evidence>
<evidence type="ECO:0000313" key="3">
    <source>
        <dbReference type="EMBL" id="SPD10843.1"/>
    </source>
</evidence>
<comment type="subcellular location">
    <subcellularLocation>
        <location evidence="1">Peroxisome membrane</location>
    </subcellularLocation>
</comment>
<keyword evidence="1" id="KW-0576">Peroxisome</keyword>
<dbReference type="GO" id="GO:1990429">
    <property type="term" value="C:peroxisomal importomer complex"/>
    <property type="evidence" value="ECO:0007669"/>
    <property type="project" value="TreeGrafter"/>
</dbReference>
<feature type="region of interest" description="Disordered" evidence="2">
    <location>
        <begin position="1"/>
        <end position="35"/>
    </location>
</feature>
<feature type="compositionally biased region" description="Low complexity" evidence="2">
    <location>
        <begin position="142"/>
        <end position="157"/>
    </location>
</feature>
<proteinExistence type="inferred from homology"/>
<keyword evidence="1" id="KW-0472">Membrane</keyword>
<keyword evidence="1" id="KW-0653">Protein transport</keyword>
<gene>
    <name evidence="3" type="ORF">FSB_LOCUS38725</name>
</gene>
<feature type="compositionally biased region" description="Acidic residues" evidence="2">
    <location>
        <begin position="158"/>
        <end position="168"/>
    </location>
</feature>
<dbReference type="InterPro" id="IPR025655">
    <property type="entry name" value="PEX14"/>
</dbReference>
<comment type="similarity">
    <text evidence="1">Belongs to the peroxin-14 family.</text>
</comment>
<feature type="region of interest" description="Disordered" evidence="2">
    <location>
        <begin position="142"/>
        <end position="168"/>
    </location>
</feature>
<dbReference type="GO" id="GO:0016560">
    <property type="term" value="P:protein import into peroxisome matrix, docking"/>
    <property type="evidence" value="ECO:0007669"/>
    <property type="project" value="UniProtKB-UniRule"/>
</dbReference>
<dbReference type="PANTHER" id="PTHR23058:SF0">
    <property type="entry name" value="PEROXISOMAL MEMBRANE PROTEIN PEX14"/>
    <property type="match status" value="1"/>
</dbReference>
<comment type="function">
    <text evidence="1">Component of the PEX13-PEX14 docking complex, a translocon channel that specifically mediates the import of peroxisomal cargo proteins bound to PEX5 receptor. The PEX13-PEX14 docking complex forms a large import pore which can be opened to a diameter of about 9 nm. Mechanistically, PEX5 receptor along with cargo proteins associates with the PEX14 subunit of the PEX13-PEX14 docking complex in the cytosol, leading to the insertion of the receptor into the organelle membrane with the concomitant translocation of the cargo into the peroxisome matrix.</text>
</comment>
<reference evidence="3" key="1">
    <citation type="submission" date="2018-02" db="EMBL/GenBank/DDBJ databases">
        <authorList>
            <person name="Cohen D.B."/>
            <person name="Kent A.D."/>
        </authorList>
    </citation>
    <scope>NUCLEOTIDE SEQUENCE</scope>
</reference>
<dbReference type="PANTHER" id="PTHR23058">
    <property type="entry name" value="PEROXISOMAL MEMBRANE PROTEIN PEX14"/>
    <property type="match status" value="1"/>
</dbReference>
<organism evidence="3">
    <name type="scientific">Fagus sylvatica</name>
    <name type="common">Beechnut</name>
    <dbReference type="NCBI Taxonomy" id="28930"/>
    <lineage>
        <taxon>Eukaryota</taxon>
        <taxon>Viridiplantae</taxon>
        <taxon>Streptophyta</taxon>
        <taxon>Embryophyta</taxon>
        <taxon>Tracheophyta</taxon>
        <taxon>Spermatophyta</taxon>
        <taxon>Magnoliopsida</taxon>
        <taxon>eudicotyledons</taxon>
        <taxon>Gunneridae</taxon>
        <taxon>Pentapetalae</taxon>
        <taxon>rosids</taxon>
        <taxon>fabids</taxon>
        <taxon>Fagales</taxon>
        <taxon>Fagaceae</taxon>
        <taxon>Fagus</taxon>
    </lineage>
</organism>
<accession>A0A2N9HGH8</accession>
<dbReference type="GO" id="GO:0005778">
    <property type="term" value="C:peroxisomal membrane"/>
    <property type="evidence" value="ECO:0007669"/>
    <property type="project" value="UniProtKB-SubCell"/>
</dbReference>
<name>A0A2N9HGH8_FAGSY</name>